<evidence type="ECO:0000256" key="7">
    <source>
        <dbReference type="PIRNR" id="PIRNR008765"/>
    </source>
</evidence>
<evidence type="ECO:0000256" key="5">
    <source>
        <dbReference type="ARBA" id="ARBA00022989"/>
    </source>
</evidence>
<dbReference type="Pfam" id="PF08510">
    <property type="entry name" value="PIG-P"/>
    <property type="match status" value="1"/>
</dbReference>
<keyword evidence="3 7" id="KW-0337">GPI-anchor biosynthesis</keyword>
<dbReference type="GO" id="GO:0017176">
    <property type="term" value="F:phosphatidylinositol N-acetylglucosaminyltransferase activity"/>
    <property type="evidence" value="ECO:0007669"/>
    <property type="project" value="UniProtKB-UniRule"/>
</dbReference>
<comment type="function">
    <text evidence="7">Part of the complex catalyzing the transfer of N-acetylglucosamine from UDP-N-acetylglucosamine to phosphatidylinositol, the first step of GPI biosynthesis.</text>
</comment>
<comment type="pathway">
    <text evidence="2 7">Glycolipid biosynthesis; glycosylphosphatidylinositol-anchor biosynthesis.</text>
</comment>
<evidence type="ECO:0000313" key="11">
    <source>
        <dbReference type="Proteomes" id="UP000828390"/>
    </source>
</evidence>
<keyword evidence="4 8" id="KW-0812">Transmembrane</keyword>
<dbReference type="PIRSF" id="PIRSF008765">
    <property type="entry name" value="PIG-P_GPI19"/>
    <property type="match status" value="1"/>
</dbReference>
<dbReference type="OrthoDB" id="690928at2759"/>
<evidence type="ECO:0000256" key="4">
    <source>
        <dbReference type="ARBA" id="ARBA00022692"/>
    </source>
</evidence>
<evidence type="ECO:0000256" key="2">
    <source>
        <dbReference type="ARBA" id="ARBA00004687"/>
    </source>
</evidence>
<dbReference type="PANTHER" id="PTHR46346:SF1">
    <property type="entry name" value="PHOSPHATIDYLINOSITOL N-ACETYLGLUCOSAMINYLTRANSFERASE SUBUNIT P"/>
    <property type="match status" value="1"/>
</dbReference>
<comment type="similarity">
    <text evidence="7">Belongs to the PIGP family.</text>
</comment>
<keyword evidence="5 8" id="KW-1133">Transmembrane helix</keyword>
<dbReference type="InterPro" id="IPR013717">
    <property type="entry name" value="PIG-P"/>
</dbReference>
<keyword evidence="6 7" id="KW-0472">Membrane</keyword>
<evidence type="ECO:0000256" key="3">
    <source>
        <dbReference type="ARBA" id="ARBA00022502"/>
    </source>
</evidence>
<proteinExistence type="inferred from homology"/>
<name>A0A9D4JRX8_DREPO</name>
<dbReference type="GO" id="GO:0005783">
    <property type="term" value="C:endoplasmic reticulum"/>
    <property type="evidence" value="ECO:0007669"/>
    <property type="project" value="TreeGrafter"/>
</dbReference>
<feature type="transmembrane region" description="Helical" evidence="8">
    <location>
        <begin position="12"/>
        <end position="34"/>
    </location>
</feature>
<reference evidence="10" key="1">
    <citation type="journal article" date="2019" name="bioRxiv">
        <title>The Genome of the Zebra Mussel, Dreissena polymorpha: A Resource for Invasive Species Research.</title>
        <authorList>
            <person name="McCartney M.A."/>
            <person name="Auch B."/>
            <person name="Kono T."/>
            <person name="Mallez S."/>
            <person name="Zhang Y."/>
            <person name="Obille A."/>
            <person name="Becker A."/>
            <person name="Abrahante J.E."/>
            <person name="Garbe J."/>
            <person name="Badalamenti J.P."/>
            <person name="Herman A."/>
            <person name="Mangelson H."/>
            <person name="Liachko I."/>
            <person name="Sullivan S."/>
            <person name="Sone E.D."/>
            <person name="Koren S."/>
            <person name="Silverstein K.A.T."/>
            <person name="Beckman K.B."/>
            <person name="Gohl D.M."/>
        </authorList>
    </citation>
    <scope>NUCLEOTIDE SEQUENCE</scope>
    <source>
        <strain evidence="10">Duluth1</strain>
        <tissue evidence="10">Whole animal</tissue>
    </source>
</reference>
<evidence type="ECO:0000259" key="9">
    <source>
        <dbReference type="Pfam" id="PF08510"/>
    </source>
</evidence>
<gene>
    <name evidence="10" type="ORF">DPMN_120259</name>
</gene>
<dbReference type="GO" id="GO:0016020">
    <property type="term" value="C:membrane"/>
    <property type="evidence" value="ECO:0007669"/>
    <property type="project" value="UniProtKB-SubCell"/>
</dbReference>
<dbReference type="PANTHER" id="PTHR46346">
    <property type="entry name" value="PHOSPHATIDYLINOSITOL N-ACETYLGLUCOSAMINYLTRANSFERASE SUBUNIT P"/>
    <property type="match status" value="1"/>
</dbReference>
<sequence>MSSPSPTPVRAIYGFVLYLAAYVVFVVYVIWAYFPEQWLDTIGFSYLPQKYWAVAVPCYLCVLWLLAYPAWFGYIHLCTPALDSRTLITDEHSIAVSGDTMWPGETPPLSDLPISEVNRKLYL</sequence>
<organism evidence="10 11">
    <name type="scientific">Dreissena polymorpha</name>
    <name type="common">Zebra mussel</name>
    <name type="synonym">Mytilus polymorpha</name>
    <dbReference type="NCBI Taxonomy" id="45954"/>
    <lineage>
        <taxon>Eukaryota</taxon>
        <taxon>Metazoa</taxon>
        <taxon>Spiralia</taxon>
        <taxon>Lophotrochozoa</taxon>
        <taxon>Mollusca</taxon>
        <taxon>Bivalvia</taxon>
        <taxon>Autobranchia</taxon>
        <taxon>Heteroconchia</taxon>
        <taxon>Euheterodonta</taxon>
        <taxon>Imparidentia</taxon>
        <taxon>Neoheterodontei</taxon>
        <taxon>Myida</taxon>
        <taxon>Dreissenoidea</taxon>
        <taxon>Dreissenidae</taxon>
        <taxon>Dreissena</taxon>
    </lineage>
</organism>
<keyword evidence="11" id="KW-1185">Reference proteome</keyword>
<accession>A0A9D4JRX8</accession>
<comment type="subcellular location">
    <subcellularLocation>
        <location evidence="1">Membrane</location>
        <topology evidence="1">Multi-pass membrane protein</topology>
    </subcellularLocation>
</comment>
<feature type="domain" description="PIG-P" evidence="9">
    <location>
        <begin position="10"/>
        <end position="122"/>
    </location>
</feature>
<evidence type="ECO:0000313" key="10">
    <source>
        <dbReference type="EMBL" id="KAH3818538.1"/>
    </source>
</evidence>
<dbReference type="EMBL" id="JAIWYP010000005">
    <property type="protein sequence ID" value="KAH3818538.1"/>
    <property type="molecule type" value="Genomic_DNA"/>
</dbReference>
<dbReference type="AlphaFoldDB" id="A0A9D4JRX8"/>
<dbReference type="InterPro" id="IPR016542">
    <property type="entry name" value="PIG-P_GPI19"/>
</dbReference>
<protein>
    <recommendedName>
        <fullName evidence="7">Phosphatidylinositol N-acetylglucosaminyltransferase subunit P</fullName>
    </recommendedName>
</protein>
<dbReference type="GO" id="GO:0006506">
    <property type="term" value="P:GPI anchor biosynthetic process"/>
    <property type="evidence" value="ECO:0007669"/>
    <property type="project" value="UniProtKB-KW"/>
</dbReference>
<comment type="caution">
    <text evidence="10">The sequence shown here is derived from an EMBL/GenBank/DDBJ whole genome shotgun (WGS) entry which is preliminary data.</text>
</comment>
<evidence type="ECO:0000256" key="6">
    <source>
        <dbReference type="ARBA" id="ARBA00023136"/>
    </source>
</evidence>
<dbReference type="InterPro" id="IPR052263">
    <property type="entry name" value="GPI_Anchor_Biosynth"/>
</dbReference>
<evidence type="ECO:0000256" key="1">
    <source>
        <dbReference type="ARBA" id="ARBA00004141"/>
    </source>
</evidence>
<evidence type="ECO:0000256" key="8">
    <source>
        <dbReference type="SAM" id="Phobius"/>
    </source>
</evidence>
<reference evidence="10" key="2">
    <citation type="submission" date="2020-11" db="EMBL/GenBank/DDBJ databases">
        <authorList>
            <person name="McCartney M.A."/>
            <person name="Auch B."/>
            <person name="Kono T."/>
            <person name="Mallez S."/>
            <person name="Becker A."/>
            <person name="Gohl D.M."/>
            <person name="Silverstein K.A.T."/>
            <person name="Koren S."/>
            <person name="Bechman K.B."/>
            <person name="Herman A."/>
            <person name="Abrahante J.E."/>
            <person name="Garbe J."/>
        </authorList>
    </citation>
    <scope>NUCLEOTIDE SEQUENCE</scope>
    <source>
        <strain evidence="10">Duluth1</strain>
        <tissue evidence="10">Whole animal</tissue>
    </source>
</reference>
<feature type="transmembrane region" description="Helical" evidence="8">
    <location>
        <begin position="54"/>
        <end position="75"/>
    </location>
</feature>
<keyword evidence="7" id="KW-0808">Transferase</keyword>
<dbReference type="Proteomes" id="UP000828390">
    <property type="component" value="Unassembled WGS sequence"/>
</dbReference>